<dbReference type="EMBL" id="BPLR01015504">
    <property type="protein sequence ID" value="GIY76610.1"/>
    <property type="molecule type" value="Genomic_DNA"/>
</dbReference>
<sequence>MRANNGVLEQTCLFDKAAEHMDAIYDHNRSNEFSDHMCYAPLKIPSCITVTRVRWTLMVPMQTTALGAPRLRPLLCPEFRP</sequence>
<keyword evidence="2" id="KW-1185">Reference proteome</keyword>
<name>A0AAV4W3J8_CAEEX</name>
<evidence type="ECO:0000313" key="2">
    <source>
        <dbReference type="Proteomes" id="UP001054945"/>
    </source>
</evidence>
<dbReference type="Proteomes" id="UP001054945">
    <property type="component" value="Unassembled WGS sequence"/>
</dbReference>
<accession>A0AAV4W3J8</accession>
<evidence type="ECO:0000313" key="1">
    <source>
        <dbReference type="EMBL" id="GIY76610.1"/>
    </source>
</evidence>
<comment type="caution">
    <text evidence="1">The sequence shown here is derived from an EMBL/GenBank/DDBJ whole genome shotgun (WGS) entry which is preliminary data.</text>
</comment>
<protein>
    <submittedName>
        <fullName evidence="1">Uncharacterized protein</fullName>
    </submittedName>
</protein>
<reference evidence="1 2" key="1">
    <citation type="submission" date="2021-06" db="EMBL/GenBank/DDBJ databases">
        <title>Caerostris extrusa draft genome.</title>
        <authorList>
            <person name="Kono N."/>
            <person name="Arakawa K."/>
        </authorList>
    </citation>
    <scope>NUCLEOTIDE SEQUENCE [LARGE SCALE GENOMIC DNA]</scope>
</reference>
<dbReference type="AlphaFoldDB" id="A0AAV4W3J8"/>
<organism evidence="1 2">
    <name type="scientific">Caerostris extrusa</name>
    <name type="common">Bark spider</name>
    <name type="synonym">Caerostris bankana</name>
    <dbReference type="NCBI Taxonomy" id="172846"/>
    <lineage>
        <taxon>Eukaryota</taxon>
        <taxon>Metazoa</taxon>
        <taxon>Ecdysozoa</taxon>
        <taxon>Arthropoda</taxon>
        <taxon>Chelicerata</taxon>
        <taxon>Arachnida</taxon>
        <taxon>Araneae</taxon>
        <taxon>Araneomorphae</taxon>
        <taxon>Entelegynae</taxon>
        <taxon>Araneoidea</taxon>
        <taxon>Araneidae</taxon>
        <taxon>Caerostris</taxon>
    </lineage>
</organism>
<gene>
    <name evidence="1" type="ORF">CEXT_545451</name>
</gene>
<proteinExistence type="predicted"/>